<protein>
    <submittedName>
        <fullName evidence="2">Uncharacterized protein</fullName>
    </submittedName>
</protein>
<sequence>MSDTEVVHRTRDDAERRGDEGPQEARDFRHGDSESPRIGRRGLLFHQQNDRPGQAQLSLGIWVLCQTNTL</sequence>
<gene>
    <name evidence="2" type="ORF">DVH24_029135</name>
</gene>
<feature type="region of interest" description="Disordered" evidence="1">
    <location>
        <begin position="1"/>
        <end position="38"/>
    </location>
</feature>
<proteinExistence type="predicted"/>
<dbReference type="EMBL" id="RDQH01000341">
    <property type="protein sequence ID" value="RXH74414.1"/>
    <property type="molecule type" value="Genomic_DNA"/>
</dbReference>
<dbReference type="Proteomes" id="UP000290289">
    <property type="component" value="Chromosome 15"/>
</dbReference>
<keyword evidence="3" id="KW-1185">Reference proteome</keyword>
<organism evidence="2 3">
    <name type="scientific">Malus domestica</name>
    <name type="common">Apple</name>
    <name type="synonym">Pyrus malus</name>
    <dbReference type="NCBI Taxonomy" id="3750"/>
    <lineage>
        <taxon>Eukaryota</taxon>
        <taxon>Viridiplantae</taxon>
        <taxon>Streptophyta</taxon>
        <taxon>Embryophyta</taxon>
        <taxon>Tracheophyta</taxon>
        <taxon>Spermatophyta</taxon>
        <taxon>Magnoliopsida</taxon>
        <taxon>eudicotyledons</taxon>
        <taxon>Gunneridae</taxon>
        <taxon>Pentapetalae</taxon>
        <taxon>rosids</taxon>
        <taxon>fabids</taxon>
        <taxon>Rosales</taxon>
        <taxon>Rosaceae</taxon>
        <taxon>Amygdaloideae</taxon>
        <taxon>Maleae</taxon>
        <taxon>Malus</taxon>
    </lineage>
</organism>
<comment type="caution">
    <text evidence="2">The sequence shown here is derived from an EMBL/GenBank/DDBJ whole genome shotgun (WGS) entry which is preliminary data.</text>
</comment>
<accession>A0A498HW89</accession>
<reference evidence="2 3" key="1">
    <citation type="submission" date="2018-10" db="EMBL/GenBank/DDBJ databases">
        <title>A high-quality apple genome assembly.</title>
        <authorList>
            <person name="Hu J."/>
        </authorList>
    </citation>
    <scope>NUCLEOTIDE SEQUENCE [LARGE SCALE GENOMIC DNA]</scope>
    <source>
        <strain evidence="3">cv. HFTH1</strain>
        <tissue evidence="2">Young leaf</tissue>
    </source>
</reference>
<evidence type="ECO:0000313" key="3">
    <source>
        <dbReference type="Proteomes" id="UP000290289"/>
    </source>
</evidence>
<name>A0A498HW89_MALDO</name>
<evidence type="ECO:0000256" key="1">
    <source>
        <dbReference type="SAM" id="MobiDB-lite"/>
    </source>
</evidence>
<feature type="compositionally biased region" description="Basic and acidic residues" evidence="1">
    <location>
        <begin position="1"/>
        <end position="37"/>
    </location>
</feature>
<dbReference type="AlphaFoldDB" id="A0A498HW89"/>
<evidence type="ECO:0000313" key="2">
    <source>
        <dbReference type="EMBL" id="RXH74414.1"/>
    </source>
</evidence>